<evidence type="ECO:0000256" key="3">
    <source>
        <dbReference type="ARBA" id="ARBA00005468"/>
    </source>
</evidence>
<dbReference type="GO" id="GO:0046718">
    <property type="term" value="P:symbiont entry into host cell"/>
    <property type="evidence" value="ECO:0007669"/>
    <property type="project" value="UniProtKB-KW"/>
</dbReference>
<dbReference type="InterPro" id="IPR000143">
    <property type="entry name" value="Gemcoat_MSV"/>
</dbReference>
<keyword evidence="9 15" id="KW-0946">Virion</keyword>
<evidence type="ECO:0000256" key="11">
    <source>
        <dbReference type="ARBA" id="ARBA00023296"/>
    </source>
</evidence>
<comment type="function">
    <text evidence="15">Binds the genomic viral ssDNA and shuttles it into and out of the cell nucleus.</text>
</comment>
<dbReference type="Gene3D" id="2.60.120.20">
    <property type="match status" value="1"/>
</dbReference>
<dbReference type="GO" id="GO:0005198">
    <property type="term" value="F:structural molecule activity"/>
    <property type="evidence" value="ECO:0007669"/>
    <property type="project" value="InterPro"/>
</dbReference>
<evidence type="ECO:0000313" key="17">
    <source>
        <dbReference type="EMBL" id="AVE14363.1"/>
    </source>
</evidence>
<comment type="function">
    <text evidence="15">Encapsidates the viral genome into characteristic twinned ('geminate') particles. Plays a role in protection of the genome from degradation, virus acquisition and transmission by insect vectors, infectivity, and systemic movement. The CP of monopartite geminiviruses is absolutely essential for virus movement.</text>
</comment>
<evidence type="ECO:0000256" key="7">
    <source>
        <dbReference type="ARBA" id="ARBA00022561"/>
    </source>
</evidence>
<evidence type="ECO:0000256" key="12">
    <source>
        <dbReference type="ARBA" id="ARBA00025657"/>
    </source>
</evidence>
<evidence type="ECO:0000256" key="1">
    <source>
        <dbReference type="ARBA" id="ARBA00004147"/>
    </source>
</evidence>
<evidence type="ECO:0000256" key="15">
    <source>
        <dbReference type="RuleBase" id="RU363025"/>
    </source>
</evidence>
<organism evidence="17">
    <name type="scientific">Chickpea chlorotic dwarf virus</name>
    <dbReference type="NCBI Taxonomy" id="463360"/>
    <lineage>
        <taxon>Viruses</taxon>
        <taxon>Monodnaviria</taxon>
        <taxon>Shotokuvirae</taxon>
        <taxon>Cressdnaviricota</taxon>
        <taxon>Repensiviricetes</taxon>
        <taxon>Geplafuvirales</taxon>
        <taxon>Geminiviridae</taxon>
        <taxon>Mastrevirus</taxon>
        <taxon>Mastrevirus cicerparvi</taxon>
    </lineage>
</organism>
<dbReference type="GO" id="GO:0075732">
    <property type="term" value="P:viral penetration into host nucleus"/>
    <property type="evidence" value="ECO:0007669"/>
    <property type="project" value="UniProtKB-KW"/>
</dbReference>
<name>A0A2L1K0U5_9GEMI</name>
<evidence type="ECO:0000256" key="13">
    <source>
        <dbReference type="ARBA" id="ARBA00031336"/>
    </source>
</evidence>
<keyword evidence="10 15" id="KW-0238">DNA-binding</keyword>
<comment type="function">
    <text evidence="12">Encapsidates the viral genome into characteristic twinned ('geminate') particles. Binds the genomic viral ssDNA and shuttles it into and out of the cell nucleus. Plays a role in protection of the genome from degradation, virus acquisition and transmission by insect vectors, infectivity, and systemic movement. The CP of monopartite geminiviruses is absolutely essential for virus movement.</text>
</comment>
<evidence type="ECO:0000256" key="9">
    <source>
        <dbReference type="ARBA" id="ARBA00022844"/>
    </source>
</evidence>
<keyword evidence="8 15" id="KW-1048">Host nucleus</keyword>
<dbReference type="GO" id="GO:0043657">
    <property type="term" value="C:host cell"/>
    <property type="evidence" value="ECO:0007669"/>
    <property type="project" value="GOC"/>
</dbReference>
<evidence type="ECO:0000256" key="2">
    <source>
        <dbReference type="ARBA" id="ARBA00004328"/>
    </source>
</evidence>
<comment type="subunit">
    <text evidence="14 15">Homomultimer. Interacts with the movement protein. Binds to single-stranded and double-stranded viral DNA.</text>
</comment>
<evidence type="ECO:0000256" key="10">
    <source>
        <dbReference type="ARBA" id="ARBA00023125"/>
    </source>
</evidence>
<dbReference type="PRINTS" id="PR00226">
    <property type="entry name" value="GEMCOATMSV"/>
</dbReference>
<comment type="subcellular location">
    <subcellularLocation>
        <location evidence="1 15">Host nucleus</location>
    </subcellularLocation>
    <subcellularLocation>
        <location evidence="2 15">Virion</location>
    </subcellularLocation>
</comment>
<feature type="compositionally biased region" description="Basic residues" evidence="16">
    <location>
        <begin position="8"/>
        <end position="21"/>
    </location>
</feature>
<feature type="region of interest" description="Disordered" evidence="16">
    <location>
        <begin position="1"/>
        <end position="34"/>
    </location>
</feature>
<reference evidence="17" key="1">
    <citation type="submission" date="2017-02" db="EMBL/GenBank/DDBJ databases">
        <title>Invasion of chickpea chlorotic dwarf virus (Mastrevirus) in new hosts in Pakistan.</title>
        <authorList>
            <person name="Hameed U."/>
            <person name="Zia-Ur-Rehman M."/>
            <person name="Iqbal M.J."/>
            <person name="Haider M.S."/>
            <person name="Brown J.K."/>
        </authorList>
    </citation>
    <scope>NUCLEOTIDE SEQUENCE</scope>
    <source>
        <strain evidence="17">C</strain>
    </source>
</reference>
<proteinExistence type="inferred from homology"/>
<dbReference type="InterPro" id="IPR029053">
    <property type="entry name" value="Viral_coat"/>
</dbReference>
<evidence type="ECO:0000256" key="16">
    <source>
        <dbReference type="SAM" id="MobiDB-lite"/>
    </source>
</evidence>
<evidence type="ECO:0000256" key="5">
    <source>
        <dbReference type="ARBA" id="ARBA00022431"/>
    </source>
</evidence>
<dbReference type="GO" id="GO:0042025">
    <property type="term" value="C:host cell nucleus"/>
    <property type="evidence" value="ECO:0007669"/>
    <property type="project" value="UniProtKB-SubCell"/>
</dbReference>
<sequence>MSTVTWGNKRKRSDRSSKAKSKSSGSYVPRSVSSRRESLQVATFSWTSSGSGIKFSTGGAAYLVSNFPQGANDNCRHTNKTVLYKFMAKNTVYLDSSHYPKVFKCPFTFWLVYDKAPGASVPSTGDIFEGPALFPANPWTSTLEDPPVPRACRSTVSRAACHRFVVKKTWSVVVESNGVDPGKAQSSSYYGPGPCNQFKSCNKFFKRLGVSTEWKNSSTGDVGDIKEGALYIVGAPSQKSDVYVNGYFRVYFKSVGNQ</sequence>
<keyword evidence="6 15" id="KW-1163">Viral penetration into host nucleus</keyword>
<keyword evidence="7 15" id="KW-0167">Capsid protein</keyword>
<comment type="similarity">
    <text evidence="3 15">Belongs to the geminiviridae capsid protein family.</text>
</comment>
<dbReference type="EMBL" id="KY676357">
    <property type="protein sequence ID" value="AVE14363.1"/>
    <property type="molecule type" value="Genomic_DNA"/>
</dbReference>
<evidence type="ECO:0000256" key="14">
    <source>
        <dbReference type="ARBA" id="ARBA00046791"/>
    </source>
</evidence>
<dbReference type="GO" id="GO:0039615">
    <property type="term" value="C:T=1 icosahedral viral capsid"/>
    <property type="evidence" value="ECO:0007669"/>
    <property type="project" value="UniProtKB-KW"/>
</dbReference>
<evidence type="ECO:0000256" key="8">
    <source>
        <dbReference type="ARBA" id="ARBA00022562"/>
    </source>
</evidence>
<evidence type="ECO:0000256" key="4">
    <source>
        <dbReference type="ARBA" id="ARBA00018091"/>
    </source>
</evidence>
<dbReference type="Pfam" id="PF00844">
    <property type="entry name" value="Gemini_coat"/>
    <property type="match status" value="1"/>
</dbReference>
<dbReference type="InterPro" id="IPR000263">
    <property type="entry name" value="GV_A/BR1_coat"/>
</dbReference>
<keyword evidence="5 15" id="KW-1140">T=1 icosahedral capsid protein</keyword>
<dbReference type="GO" id="GO:0003677">
    <property type="term" value="F:DNA binding"/>
    <property type="evidence" value="ECO:0007669"/>
    <property type="project" value="UniProtKB-KW"/>
</dbReference>
<keyword evidence="11 15" id="KW-1160">Virus entry into host cell</keyword>
<dbReference type="PRINTS" id="PR00223">
    <property type="entry name" value="GEMCOATARBR1"/>
</dbReference>
<protein>
    <recommendedName>
        <fullName evidence="4 15">Capsid protein</fullName>
    </recommendedName>
    <alternativeName>
        <fullName evidence="13 15">Coat protein</fullName>
    </alternativeName>
</protein>
<evidence type="ECO:0000256" key="6">
    <source>
        <dbReference type="ARBA" id="ARBA00022524"/>
    </source>
</evidence>
<feature type="compositionally biased region" description="Low complexity" evidence="16">
    <location>
        <begin position="22"/>
        <end position="32"/>
    </location>
</feature>
<accession>A0A2L1K0U5</accession>